<dbReference type="RefSeq" id="WP_058282440.1">
    <property type="nucleotide sequence ID" value="NZ_CYUD01000008.1"/>
</dbReference>
<comment type="similarity">
    <text evidence="1">Belongs to the class-I pyridoxal-phosphate-dependent aminotransferase family.</text>
</comment>
<dbReference type="GO" id="GO:0008483">
    <property type="term" value="F:transaminase activity"/>
    <property type="evidence" value="ECO:0007669"/>
    <property type="project" value="UniProtKB-KW"/>
</dbReference>
<comment type="cofactor">
    <cofactor evidence="1">
        <name>pyridoxal 5'-phosphate</name>
        <dbReference type="ChEBI" id="CHEBI:597326"/>
    </cofactor>
</comment>
<accession>A0A0P1ITK4</accession>
<dbReference type="Proteomes" id="UP000051260">
    <property type="component" value="Unassembled WGS sequence"/>
</dbReference>
<dbReference type="OrthoDB" id="9763453at2"/>
<dbReference type="EMBL" id="CYUD01000008">
    <property type="protein sequence ID" value="CUK05721.1"/>
    <property type="molecule type" value="Genomic_DNA"/>
</dbReference>
<evidence type="ECO:0000256" key="1">
    <source>
        <dbReference type="RuleBase" id="RU000481"/>
    </source>
</evidence>
<dbReference type="STRING" id="1715692.RUE5091_02757"/>
<dbReference type="PROSITE" id="PS00105">
    <property type="entry name" value="AA_TRANSFER_CLASS_1"/>
    <property type="match status" value="1"/>
</dbReference>
<dbReference type="InterPro" id="IPR004839">
    <property type="entry name" value="Aminotransferase_I/II_large"/>
</dbReference>
<evidence type="ECO:0000313" key="3">
    <source>
        <dbReference type="EMBL" id="CUK05721.1"/>
    </source>
</evidence>
<dbReference type="Pfam" id="PF00155">
    <property type="entry name" value="Aminotran_1_2"/>
    <property type="match status" value="1"/>
</dbReference>
<gene>
    <name evidence="3" type="primary">aspC_3</name>
    <name evidence="3" type="ORF">RUE5091_02757</name>
</gene>
<keyword evidence="1 3" id="KW-0032">Aminotransferase</keyword>
<dbReference type="PANTHER" id="PTHR42691:SF1">
    <property type="entry name" value="ASPARTATE AMINOTRANSFERASE YHDR-RELATED"/>
    <property type="match status" value="1"/>
</dbReference>
<evidence type="ECO:0000313" key="4">
    <source>
        <dbReference type="Proteomes" id="UP000051260"/>
    </source>
</evidence>
<keyword evidence="4" id="KW-1185">Reference proteome</keyword>
<dbReference type="InterPro" id="IPR015421">
    <property type="entry name" value="PyrdxlP-dep_Trfase_major"/>
</dbReference>
<dbReference type="InterPro" id="IPR004838">
    <property type="entry name" value="NHTrfase_class1_PyrdxlP-BS"/>
</dbReference>
<feature type="domain" description="Aminotransferase class I/classII large" evidence="2">
    <location>
        <begin position="38"/>
        <end position="382"/>
    </location>
</feature>
<dbReference type="InterPro" id="IPR015424">
    <property type="entry name" value="PyrdxlP-dep_Trfase"/>
</dbReference>
<dbReference type="SUPFAM" id="SSF53383">
    <property type="entry name" value="PLP-dependent transferases"/>
    <property type="match status" value="1"/>
</dbReference>
<reference evidence="4" key="1">
    <citation type="submission" date="2015-09" db="EMBL/GenBank/DDBJ databases">
        <authorList>
            <person name="Rodrigo-Torres L."/>
            <person name="Arahal D.R."/>
        </authorList>
    </citation>
    <scope>NUCLEOTIDE SEQUENCE [LARGE SCALE GENOMIC DNA]</scope>
    <source>
        <strain evidence="4">CECT 5091</strain>
    </source>
</reference>
<dbReference type="CDD" id="cd00609">
    <property type="entry name" value="AAT_like"/>
    <property type="match status" value="1"/>
</dbReference>
<sequence>MSMTARRANAAAHSIQKVEAFFTTYNAAVKETPAVADFTFGNPHEMPLPSVVNALKTHAEPQSVDWFAYKTNEADPCAFLADALSKELGLPFEAEDIALTKGAFGAIKMCFTMLLEPGDECIVPLPGWFCYGPMLAAADAKEVQVPLGPDSFDLDLEAIANAITPRTKIVVVNTPHNPTGRIYSRSDLQKLSDLLEVKSAEIGHRIWILSDEPYRRIRFDGIGFTTPAAVYPHTLIDYSYGKILLAPGLRLGYLAISPTLPAAERKELQTLRFAVQMADGWNVPDAPLIYALPDLENVSIDIAALANRRERMLSALGQWGYRMTKPEGTFYLWGRAPGGDSDAFAECLQKRGVYVMPGTVFDRPTDFRICLTATDEMIENAMPAFQAAANLMLE</sequence>
<evidence type="ECO:0000259" key="2">
    <source>
        <dbReference type="Pfam" id="PF00155"/>
    </source>
</evidence>
<dbReference type="AlphaFoldDB" id="A0A0P1ITK4"/>
<protein>
    <recommendedName>
        <fullName evidence="1">Aminotransferase</fullName>
        <ecNumber evidence="1">2.6.1.-</ecNumber>
    </recommendedName>
</protein>
<organism evidence="3 4">
    <name type="scientific">Ruegeria denitrificans</name>
    <dbReference type="NCBI Taxonomy" id="1715692"/>
    <lineage>
        <taxon>Bacteria</taxon>
        <taxon>Pseudomonadati</taxon>
        <taxon>Pseudomonadota</taxon>
        <taxon>Alphaproteobacteria</taxon>
        <taxon>Rhodobacterales</taxon>
        <taxon>Roseobacteraceae</taxon>
        <taxon>Ruegeria</taxon>
    </lineage>
</organism>
<dbReference type="Gene3D" id="3.40.640.10">
    <property type="entry name" value="Type I PLP-dependent aspartate aminotransferase-like (Major domain)"/>
    <property type="match status" value="1"/>
</dbReference>
<keyword evidence="1 3" id="KW-0808">Transferase</keyword>
<dbReference type="GO" id="GO:0030170">
    <property type="term" value="F:pyridoxal phosphate binding"/>
    <property type="evidence" value="ECO:0007669"/>
    <property type="project" value="InterPro"/>
</dbReference>
<proteinExistence type="inferred from homology"/>
<dbReference type="EC" id="2.6.1.-" evidence="1"/>
<dbReference type="PANTHER" id="PTHR42691">
    <property type="entry name" value="ASPARTATE AMINOTRANSFERASE YHDR-RELATED"/>
    <property type="match status" value="1"/>
</dbReference>
<name>A0A0P1ITK4_9RHOB</name>